<keyword evidence="3" id="KW-1185">Reference proteome</keyword>
<dbReference type="Proteomes" id="UP000735302">
    <property type="component" value="Unassembled WGS sequence"/>
</dbReference>
<feature type="compositionally biased region" description="Polar residues" evidence="1">
    <location>
        <begin position="50"/>
        <end position="73"/>
    </location>
</feature>
<sequence length="83" mass="9357">MKKMFTHLNLAIDKTRHDKIEDERKLHVPVGFEPALSLDPPPCQTEEPSEQVTEPSASTKTEPSDSGHSPSHSTRLEYTFVLE</sequence>
<evidence type="ECO:0000256" key="1">
    <source>
        <dbReference type="SAM" id="MobiDB-lite"/>
    </source>
</evidence>
<evidence type="ECO:0000313" key="3">
    <source>
        <dbReference type="Proteomes" id="UP000735302"/>
    </source>
</evidence>
<comment type="caution">
    <text evidence="2">The sequence shown here is derived from an EMBL/GenBank/DDBJ whole genome shotgun (WGS) entry which is preliminary data.</text>
</comment>
<feature type="region of interest" description="Disordered" evidence="1">
    <location>
        <begin position="31"/>
        <end position="83"/>
    </location>
</feature>
<protein>
    <submittedName>
        <fullName evidence="2">Uncharacterized protein</fullName>
    </submittedName>
</protein>
<accession>A0AAV4BMR0</accession>
<gene>
    <name evidence="2" type="ORF">PoB_004692300</name>
</gene>
<dbReference type="AlphaFoldDB" id="A0AAV4BMR0"/>
<organism evidence="2 3">
    <name type="scientific">Plakobranchus ocellatus</name>
    <dbReference type="NCBI Taxonomy" id="259542"/>
    <lineage>
        <taxon>Eukaryota</taxon>
        <taxon>Metazoa</taxon>
        <taxon>Spiralia</taxon>
        <taxon>Lophotrochozoa</taxon>
        <taxon>Mollusca</taxon>
        <taxon>Gastropoda</taxon>
        <taxon>Heterobranchia</taxon>
        <taxon>Euthyneura</taxon>
        <taxon>Panpulmonata</taxon>
        <taxon>Sacoglossa</taxon>
        <taxon>Placobranchoidea</taxon>
        <taxon>Plakobranchidae</taxon>
        <taxon>Plakobranchus</taxon>
    </lineage>
</organism>
<name>A0AAV4BMR0_9GAST</name>
<proteinExistence type="predicted"/>
<reference evidence="2 3" key="1">
    <citation type="journal article" date="2021" name="Elife">
        <title>Chloroplast acquisition without the gene transfer in kleptoplastic sea slugs, Plakobranchus ocellatus.</title>
        <authorList>
            <person name="Maeda T."/>
            <person name="Takahashi S."/>
            <person name="Yoshida T."/>
            <person name="Shimamura S."/>
            <person name="Takaki Y."/>
            <person name="Nagai Y."/>
            <person name="Toyoda A."/>
            <person name="Suzuki Y."/>
            <person name="Arimoto A."/>
            <person name="Ishii H."/>
            <person name="Satoh N."/>
            <person name="Nishiyama T."/>
            <person name="Hasebe M."/>
            <person name="Maruyama T."/>
            <person name="Minagawa J."/>
            <person name="Obokata J."/>
            <person name="Shigenobu S."/>
        </authorList>
    </citation>
    <scope>NUCLEOTIDE SEQUENCE [LARGE SCALE GENOMIC DNA]</scope>
</reference>
<evidence type="ECO:0000313" key="2">
    <source>
        <dbReference type="EMBL" id="GFO20418.1"/>
    </source>
</evidence>
<dbReference type="EMBL" id="BLXT01005154">
    <property type="protein sequence ID" value="GFO20418.1"/>
    <property type="molecule type" value="Genomic_DNA"/>
</dbReference>